<comment type="caution">
    <text evidence="2">The sequence shown here is derived from an EMBL/GenBank/DDBJ whole genome shotgun (WGS) entry which is preliminary data.</text>
</comment>
<proteinExistence type="predicted"/>
<organism evidence="2 3">
    <name type="scientific">Endosaccharibacter trunci</name>
    <dbReference type="NCBI Taxonomy" id="2812733"/>
    <lineage>
        <taxon>Bacteria</taxon>
        <taxon>Pseudomonadati</taxon>
        <taxon>Pseudomonadota</taxon>
        <taxon>Alphaproteobacteria</taxon>
        <taxon>Acetobacterales</taxon>
        <taxon>Acetobacteraceae</taxon>
        <taxon>Endosaccharibacter</taxon>
    </lineage>
</organism>
<dbReference type="PANTHER" id="PTHR33361">
    <property type="entry name" value="GLR0591 PROTEIN"/>
    <property type="match status" value="1"/>
</dbReference>
<evidence type="ECO:0000313" key="3">
    <source>
        <dbReference type="Proteomes" id="UP001524587"/>
    </source>
</evidence>
<dbReference type="PANTHER" id="PTHR33361:SF2">
    <property type="entry name" value="DUF885 DOMAIN-CONTAINING PROTEIN"/>
    <property type="match status" value="1"/>
</dbReference>
<dbReference type="Pfam" id="PF05960">
    <property type="entry name" value="DUF885"/>
    <property type="match status" value="1"/>
</dbReference>
<sequence length="623" mass="69001">MTHVCEDGCCGLSVFGRPDTVRFGRRKAAVLLASSVAGLVLNAKAQAQDTKAAPAAAPESGTPSQRLAAVIAEYDRIELAGDPIDAGQRGDAAARRRWPDNSPAATKTQEDALRACKRRLDAIGEAGLSPEEKLNRALLQWRLGQEVDGFAFDENRIPFSADDGFFLVPGYAAESTVIHDEAEARDWIARLRAVPSYYDREIANMRRGIADRFTQPRLVAEKAAATVNTQLATKAENSPLLAPIGAMPATIPAATRTALRAEAVAAIRDAVQPAQRTLAVFFRDTYIPAARTTLGVSSLPDGRAYYSYRVRDQTTTDMTPDQVFDLGQSEVRRIHAAMLAEIAASGFKGDFPAFLHFLRTDKQFYVTTREALMEKASRLAKRVDGQLPHFFRTLPRLTYGVVEVPREIEEGYTSGRAQPGDPRQGIAAELLINTSHLDQRPLYELPSLVAHEGAPGHYLQIALAQELTDLPNFRQQSDITAYVEGWAVYCEQLVREFGLYETPYQRFGMLSMEMWRACRLVIDVGIHWKNWSRDQAVAYLRENTALAEKNIQNEVDRYIAWPGQALGYKIGQLRISALRAEAETRLGPNFDLRRFHDVILVQGAMPLSILSQQVQTWIAGGGK</sequence>
<dbReference type="RefSeq" id="WP_422864044.1">
    <property type="nucleotide sequence ID" value="NZ_JAMSKV010000006.1"/>
</dbReference>
<evidence type="ECO:0000313" key="2">
    <source>
        <dbReference type="EMBL" id="MCQ8278566.1"/>
    </source>
</evidence>
<dbReference type="InterPro" id="IPR010281">
    <property type="entry name" value="DUF885"/>
</dbReference>
<reference evidence="2 3" key="1">
    <citation type="submission" date="2022-06" db="EMBL/GenBank/DDBJ databases">
        <title>Endosaccharibacter gen. nov., sp. nov., endophytic bacteria isolated from sugarcane.</title>
        <authorList>
            <person name="Pitiwittayakul N."/>
            <person name="Yukphan P."/>
            <person name="Charoenyingcharoen P."/>
            <person name="Tanasupawat S."/>
        </authorList>
    </citation>
    <scope>NUCLEOTIDE SEQUENCE [LARGE SCALE GENOMIC DNA]</scope>
    <source>
        <strain evidence="2 3">KSS8</strain>
    </source>
</reference>
<feature type="region of interest" description="Disordered" evidence="1">
    <location>
        <begin position="85"/>
        <end position="109"/>
    </location>
</feature>
<gene>
    <name evidence="2" type="ORF">NFI95_08890</name>
</gene>
<evidence type="ECO:0000256" key="1">
    <source>
        <dbReference type="SAM" id="MobiDB-lite"/>
    </source>
</evidence>
<name>A0ABT1W900_9PROT</name>
<dbReference type="EMBL" id="JAMSKV010000006">
    <property type="protein sequence ID" value="MCQ8278566.1"/>
    <property type="molecule type" value="Genomic_DNA"/>
</dbReference>
<protein>
    <submittedName>
        <fullName evidence="2">DUF885 family protein</fullName>
    </submittedName>
</protein>
<accession>A0ABT1W900</accession>
<keyword evidence="3" id="KW-1185">Reference proteome</keyword>
<dbReference type="Proteomes" id="UP001524587">
    <property type="component" value="Unassembled WGS sequence"/>
</dbReference>